<dbReference type="KEGG" id="saqi:AXG55_06995"/>
<sequence length="672" mass="74726">MSSSAQPKNILLIIADQYRHPGNITNSTDGFDNHLKSILGFQGDITSENSYQSFFPGLIRLRKNAVVLKNHMIASSACVPSRSVLFTGQYGTRTGLTQTDGIFKSGDSFQFPWLKQDGIPTLGNWMQSAGYRTHYFGKWHISHPSVESLKEFGFDSWELSYPEPHGSLVNNLGVYRDPIFADNACQFLRREALGSSYSVSVARQEQINPLDNTPNPAETPPWFAVVSFVNPHDIATYPAVTARALPNASSDPSNNNLTQSPLGPLYVPSQGDHSVLPIGGTMSIPLNEKGFPQNNSEIVSTYNETLNDKPSCQKDYAYKMGLALSAKMGLNEAKNMALNGTITPDKITNYAVNVALRSSIPFALTENKEQVSLKFIQFYAYLHALMDTHINRLLQTLEETGQAENTIVVFLTDHGEYGASHHMMMEKWHSAYEEIIHVPAVIKLPSSIQASATSQNALREIKSLTSHIDILPTILGLAGITEEKRAEIANNLLKNRPIPPLPGIDLSTLILNNQHDGIVREKDGSKRQGVLFITDDEITSPLQPSWQSYENSKMEEFEIYNATVDAVRKGTVPGKEVTDLTSGSVRQPNHVRCVRTDDYKLVRYFDPKGLECQEWEMYHLVNDPNEAINLVQVKVSPPAPRIDLPSWANAETVQEMINSLVNLLNSLENRNL</sequence>
<protein>
    <submittedName>
        <fullName evidence="4">Sulfatase</fullName>
    </submittedName>
</protein>
<dbReference type="AlphaFoldDB" id="A0A1L4D0D9"/>
<evidence type="ECO:0000256" key="2">
    <source>
        <dbReference type="ARBA" id="ARBA00022801"/>
    </source>
</evidence>
<dbReference type="EMBL" id="CP017834">
    <property type="protein sequence ID" value="APJ03666.1"/>
    <property type="molecule type" value="Genomic_DNA"/>
</dbReference>
<gene>
    <name evidence="4" type="ORF">AXG55_06995</name>
</gene>
<evidence type="ECO:0000259" key="3">
    <source>
        <dbReference type="Pfam" id="PF00884"/>
    </source>
</evidence>
<dbReference type="OrthoDB" id="9795675at2"/>
<dbReference type="GO" id="GO:0004065">
    <property type="term" value="F:arylsulfatase activity"/>
    <property type="evidence" value="ECO:0007669"/>
    <property type="project" value="TreeGrafter"/>
</dbReference>
<dbReference type="InterPro" id="IPR050738">
    <property type="entry name" value="Sulfatase"/>
</dbReference>
<dbReference type="InterPro" id="IPR000917">
    <property type="entry name" value="Sulfatase_N"/>
</dbReference>
<dbReference type="PANTHER" id="PTHR42693:SF53">
    <property type="entry name" value="ENDO-4-O-SULFATASE"/>
    <property type="match status" value="1"/>
</dbReference>
<dbReference type="PANTHER" id="PTHR42693">
    <property type="entry name" value="ARYLSULFATASE FAMILY MEMBER"/>
    <property type="match status" value="1"/>
</dbReference>
<organism evidence="4 5">
    <name type="scientific">Silvanigrella aquatica</name>
    <dbReference type="NCBI Taxonomy" id="1915309"/>
    <lineage>
        <taxon>Bacteria</taxon>
        <taxon>Pseudomonadati</taxon>
        <taxon>Bdellovibrionota</taxon>
        <taxon>Oligoflexia</taxon>
        <taxon>Silvanigrellales</taxon>
        <taxon>Silvanigrellaceae</taxon>
        <taxon>Silvanigrella</taxon>
    </lineage>
</organism>
<dbReference type="InterPro" id="IPR017850">
    <property type="entry name" value="Alkaline_phosphatase_core_sf"/>
</dbReference>
<name>A0A1L4D0D9_9BACT</name>
<evidence type="ECO:0000313" key="4">
    <source>
        <dbReference type="EMBL" id="APJ03666.1"/>
    </source>
</evidence>
<dbReference type="Gene3D" id="3.40.720.10">
    <property type="entry name" value="Alkaline Phosphatase, subunit A"/>
    <property type="match status" value="2"/>
</dbReference>
<comment type="similarity">
    <text evidence="1">Belongs to the sulfatase family.</text>
</comment>
<accession>A0A1L4D0D9</accession>
<dbReference type="Proteomes" id="UP000184731">
    <property type="component" value="Chromosome"/>
</dbReference>
<dbReference type="SUPFAM" id="SSF53649">
    <property type="entry name" value="Alkaline phosphatase-like"/>
    <property type="match status" value="1"/>
</dbReference>
<dbReference type="RefSeq" id="WP_148697407.1">
    <property type="nucleotide sequence ID" value="NZ_CP017834.1"/>
</dbReference>
<feature type="domain" description="Sulfatase N-terminal" evidence="3">
    <location>
        <begin position="9"/>
        <end position="480"/>
    </location>
</feature>
<reference evidence="4 5" key="1">
    <citation type="submission" date="2016-10" db="EMBL/GenBank/DDBJ databases">
        <title>Silvanigrella aquatica sp. nov., isolated from a freshwater lake located in the Black Forest, Germany, description of Silvanigrellaceae fam. nov., Silvanigrellales ord. nov., reclassification of the order Bdellovibrionales in the class Oligoflexia, reclassification of the families Bacteriovoracaceae and Halobacteriovoraceae in the new order Bacteriovoracales ord. nov., and reclassification of the family Pseudobacteriovoracaceae in the order Oligoflexiales.</title>
        <authorList>
            <person name="Hahn M.W."/>
            <person name="Schmidt J."/>
            <person name="Koll U."/>
            <person name="Rohde M."/>
            <person name="Verbag S."/>
            <person name="Pitt A."/>
            <person name="Nakai R."/>
            <person name="Naganuma T."/>
            <person name="Lang E."/>
        </authorList>
    </citation>
    <scope>NUCLEOTIDE SEQUENCE [LARGE SCALE GENOMIC DNA]</scope>
    <source>
        <strain evidence="4 5">MWH-Nonnen-W8red</strain>
    </source>
</reference>
<keyword evidence="2" id="KW-0378">Hydrolase</keyword>
<dbReference type="STRING" id="1915309.AXG55_06995"/>
<evidence type="ECO:0000256" key="1">
    <source>
        <dbReference type="ARBA" id="ARBA00008779"/>
    </source>
</evidence>
<dbReference type="Pfam" id="PF00884">
    <property type="entry name" value="Sulfatase"/>
    <property type="match status" value="1"/>
</dbReference>
<proteinExistence type="inferred from homology"/>
<keyword evidence="5" id="KW-1185">Reference proteome</keyword>
<evidence type="ECO:0000313" key="5">
    <source>
        <dbReference type="Proteomes" id="UP000184731"/>
    </source>
</evidence>